<dbReference type="RefSeq" id="WP_059598571.1">
    <property type="nucleotide sequence ID" value="NZ_CP013387.1"/>
</dbReference>
<dbReference type="Proteomes" id="UP000062519">
    <property type="component" value="Chromosome 2"/>
</dbReference>
<proteinExistence type="predicted"/>
<evidence type="ECO:0000313" key="3">
    <source>
        <dbReference type="Proteomes" id="UP000062519"/>
    </source>
</evidence>
<keyword evidence="3" id="KW-1185">Reference proteome</keyword>
<dbReference type="Pfam" id="PF13649">
    <property type="entry name" value="Methyltransf_25"/>
    <property type="match status" value="1"/>
</dbReference>
<dbReference type="InterPro" id="IPR041698">
    <property type="entry name" value="Methyltransf_25"/>
</dbReference>
<evidence type="ECO:0000259" key="1">
    <source>
        <dbReference type="Pfam" id="PF13649"/>
    </source>
</evidence>
<protein>
    <submittedName>
        <fullName evidence="2">SAM-dependent methyltransferase</fullName>
    </submittedName>
</protein>
<reference evidence="2 3" key="1">
    <citation type="submission" date="2015-12" db="EMBL/GenBank/DDBJ databases">
        <title>Diversity of Burkholderia near neighbor genomes.</title>
        <authorList>
            <person name="Sahl J."/>
            <person name="Wagner D."/>
            <person name="Keim P."/>
        </authorList>
    </citation>
    <scope>NUCLEOTIDE SEQUENCE [LARGE SCALE GENOMIC DNA]</scope>
    <source>
        <strain evidence="2 3">BDU6</strain>
    </source>
</reference>
<dbReference type="GO" id="GO:0032259">
    <property type="term" value="P:methylation"/>
    <property type="evidence" value="ECO:0007669"/>
    <property type="project" value="UniProtKB-KW"/>
</dbReference>
<evidence type="ECO:0000313" key="2">
    <source>
        <dbReference type="EMBL" id="AOJ05242.1"/>
    </source>
</evidence>
<organism evidence="2 3">
    <name type="scientific">Burkholderia mayonis</name>
    <dbReference type="NCBI Taxonomy" id="1385591"/>
    <lineage>
        <taxon>Bacteria</taxon>
        <taxon>Pseudomonadati</taxon>
        <taxon>Pseudomonadota</taxon>
        <taxon>Betaproteobacteria</taxon>
        <taxon>Burkholderiales</taxon>
        <taxon>Burkholderiaceae</taxon>
        <taxon>Burkholderia</taxon>
        <taxon>pseudomallei group</taxon>
    </lineage>
</organism>
<dbReference type="Gene3D" id="3.40.50.150">
    <property type="entry name" value="Vaccinia Virus protein VP39"/>
    <property type="match status" value="1"/>
</dbReference>
<feature type="domain" description="Methyltransferase" evidence="1">
    <location>
        <begin position="57"/>
        <end position="151"/>
    </location>
</feature>
<gene>
    <name evidence="2" type="ORF">WS70_26415</name>
</gene>
<dbReference type="CDD" id="cd02440">
    <property type="entry name" value="AdoMet_MTases"/>
    <property type="match status" value="1"/>
</dbReference>
<dbReference type="AlphaFoldDB" id="A0A1B4FNJ2"/>
<name>A0A1B4FNJ2_9BURK</name>
<keyword evidence="2" id="KW-0489">Methyltransferase</keyword>
<sequence length="237" mass="24833">MSTPSGAAKFDPSRAAEYAAQSRIALAGYDACHDLAACMLASSAAAEDGAAQILVAGAGGTAREIVALAGLEPGWRFTAVDPSQPMLDLARANVAAAGLDARVRMHHGYVDDLPPDARFDGATLIGVLHHVPGDDPKAALLGSIARRLKPGAPLVVAGNYRRYAEHPRLLSAWAQRWRMHGASPDEVAQKLATILRGADPPASEDAVLALLDAAGFREPVRFFASLFWGAWIATHGA</sequence>
<dbReference type="EMBL" id="CP013387">
    <property type="protein sequence ID" value="AOJ05242.1"/>
    <property type="molecule type" value="Genomic_DNA"/>
</dbReference>
<dbReference type="SUPFAM" id="SSF53335">
    <property type="entry name" value="S-adenosyl-L-methionine-dependent methyltransferases"/>
    <property type="match status" value="1"/>
</dbReference>
<keyword evidence="2" id="KW-0808">Transferase</keyword>
<accession>A0A1B4FNJ2</accession>
<dbReference type="InterPro" id="IPR029063">
    <property type="entry name" value="SAM-dependent_MTases_sf"/>
</dbReference>
<dbReference type="GO" id="GO:0008168">
    <property type="term" value="F:methyltransferase activity"/>
    <property type="evidence" value="ECO:0007669"/>
    <property type="project" value="UniProtKB-KW"/>
</dbReference>
<dbReference type="KEGG" id="buu:WS70_26415"/>